<feature type="domain" description="SNTX MACPF/CDC-like" evidence="2">
    <location>
        <begin position="6"/>
        <end position="259"/>
    </location>
</feature>
<evidence type="ECO:0000313" key="6">
    <source>
        <dbReference type="Proteomes" id="UP001174997"/>
    </source>
</evidence>
<dbReference type="InterPro" id="IPR056072">
    <property type="entry name" value="SNTX_MACPF/CDC-like_dom"/>
</dbReference>
<dbReference type="Pfam" id="PF26633">
    <property type="entry name" value="DUF8206"/>
    <property type="match status" value="1"/>
</dbReference>
<evidence type="ECO:0008006" key="7">
    <source>
        <dbReference type="Google" id="ProtNLM"/>
    </source>
</evidence>
<dbReference type="InterPro" id="IPR025662">
    <property type="entry name" value="Sigma_54_int_dom_ATP-bd_1"/>
</dbReference>
<organism evidence="5 6">
    <name type="scientific">Cercophora samala</name>
    <dbReference type="NCBI Taxonomy" id="330535"/>
    <lineage>
        <taxon>Eukaryota</taxon>
        <taxon>Fungi</taxon>
        <taxon>Dikarya</taxon>
        <taxon>Ascomycota</taxon>
        <taxon>Pezizomycotina</taxon>
        <taxon>Sordariomycetes</taxon>
        <taxon>Sordariomycetidae</taxon>
        <taxon>Sordariales</taxon>
        <taxon>Lasiosphaeriaceae</taxon>
        <taxon>Cercophora</taxon>
    </lineage>
</organism>
<dbReference type="AlphaFoldDB" id="A0AA39YTX1"/>
<sequence length="1240" mass="139302">MANPLERSSLGHVASIGTLYDARNDGFISVSIDRGQLQQHAVVSCPSPRTEVHLNFDEPYKTRFLAAGIKSELAASVLSQLVRLKGSAVHLSDDIESDSLCVQQATLYYNVSTVQEKLNVLIPGVKDCFDLGPLQQQRNATHVVTGIEWGLRTVVTSKRYLDRAQSRDVDAAFRQDMESLKVAVERLHSPAKFPLARTELSHEVIAFSDSLQDEGLVMQDLMEAYSFIELVPAHIRQHDNAKGWPISYTLMPLDALFTLLDFQVSIKTPLVPISLEGLGAFVELFDKYHSSARRLARYYSFLVSQRLYVADAHVTAVSNAIRQLKTSKQSTEDQYGCLLARVRGGQAPASSLRELHRNASETLSAIEALADQERETIDFVAMAVKMGAKYIGHNSLDLLATEASRRTSGCYIFFFNTAAMKSGQPWHDNHALFQELLRQSDPQQPVYLVDCDVVHPVRPLVASRICQYQSGKEVSSDLLATRQYMAQKCFARFTETAREDTSMPRPVKRRFVKMPCPSPRCSPSKCCDWVCPACLAPIEFGYSDEYIYCDCGRSLYSDYEFRCNAKTHGAGFEACEPTKLLACLKNLDPSGYLNILILGETGVGKSTFINGFVNYLQYTTLDEAKAAEGFDYVIPCSFSMQMMDRTKPDHDIIEKIICVGSRDDERDGSTGDSATQQTMVYPVTIGNQTYRLIDTPGIGDTRGLSYDKKNMSDILKTLSSYDELHGILILLKSNNSRLTVTFNFCIKELLVHLHRNAAANIVFGFTNTRISNYTPGDTFAPLKRLLAEHSEFGLRLSTPTTYCFDSESFRFLAAYKNGVPMKNEQDFRRSWQHSRDEALRMIEHFRKKQPHNVNSTISLNGARGLIMELTKPMARISQVIRATITKCEESERELKDTRLTGDNLRKKLKLQKKQFNPVQLTKPRTVCTQAACCDFKDSGKGDGEVVTIYRTHCHAECYLENVKEDVLADPGLIRCLAFNGTNACISCHHHWQQHLHVMYELEEVTVTVTDTEIERQLQANDSDVTLRQVGIQRCGQLIAEYKGEQREIQKAAVRFGLFLKQNAMAPINDATLDYIDMLIKDEEAKIAAGRAEGISVDGNVKRLSALEEDKRCHIELAEALTANMKMKSPNKQGASNAMLDEKGVADLVERLYRLKHYGENLRSVKNTITQAHEATYRERPFRVQDGGSSRSWTTSLYDTFSQVLPASLTTKHRPNKEKRSRDGPHRGAGGGGRGWRKGRR</sequence>
<dbReference type="SUPFAM" id="SSF52540">
    <property type="entry name" value="P-loop containing nucleoside triphosphate hydrolases"/>
    <property type="match status" value="1"/>
</dbReference>
<evidence type="ECO:0000313" key="5">
    <source>
        <dbReference type="EMBL" id="KAK0658513.1"/>
    </source>
</evidence>
<feature type="region of interest" description="Disordered" evidence="1">
    <location>
        <begin position="1205"/>
        <end position="1240"/>
    </location>
</feature>
<feature type="domain" description="DUF8206" evidence="4">
    <location>
        <begin position="919"/>
        <end position="1000"/>
    </location>
</feature>
<feature type="domain" description="DUF7656" evidence="3">
    <location>
        <begin position="383"/>
        <end position="483"/>
    </location>
</feature>
<keyword evidence="6" id="KW-1185">Reference proteome</keyword>
<reference evidence="5" key="1">
    <citation type="submission" date="2023-06" db="EMBL/GenBank/DDBJ databases">
        <title>Genome-scale phylogeny and comparative genomics of the fungal order Sordariales.</title>
        <authorList>
            <consortium name="Lawrence Berkeley National Laboratory"/>
            <person name="Hensen N."/>
            <person name="Bonometti L."/>
            <person name="Westerberg I."/>
            <person name="Brannstrom I.O."/>
            <person name="Guillou S."/>
            <person name="Cros-Aarteil S."/>
            <person name="Calhoun S."/>
            <person name="Haridas S."/>
            <person name="Kuo A."/>
            <person name="Mondo S."/>
            <person name="Pangilinan J."/>
            <person name="Riley R."/>
            <person name="Labutti K."/>
            <person name="Andreopoulos B."/>
            <person name="Lipzen A."/>
            <person name="Chen C."/>
            <person name="Yanf M."/>
            <person name="Daum C."/>
            <person name="Ng V."/>
            <person name="Clum A."/>
            <person name="Steindorff A."/>
            <person name="Ohm R."/>
            <person name="Martin F."/>
            <person name="Silar P."/>
            <person name="Natvig D."/>
            <person name="Lalanne C."/>
            <person name="Gautier V."/>
            <person name="Ament-Velasquez S.L."/>
            <person name="Kruys A."/>
            <person name="Hutchinson M.I."/>
            <person name="Powell A.J."/>
            <person name="Barry K."/>
            <person name="Miller A.N."/>
            <person name="Grigoriev I.V."/>
            <person name="Debuchy R."/>
            <person name="Gladieux P."/>
            <person name="Thoren M.H."/>
            <person name="Johannesson H."/>
        </authorList>
    </citation>
    <scope>NUCLEOTIDE SEQUENCE</scope>
    <source>
        <strain evidence="5">CBS 307.81</strain>
    </source>
</reference>
<dbReference type="InterPro" id="IPR027417">
    <property type="entry name" value="P-loop_NTPase"/>
</dbReference>
<gene>
    <name evidence="5" type="ORF">QBC41DRAFT_351365</name>
</gene>
<dbReference type="EMBL" id="JAULSY010000202">
    <property type="protein sequence ID" value="KAK0658513.1"/>
    <property type="molecule type" value="Genomic_DNA"/>
</dbReference>
<dbReference type="Gene3D" id="3.40.50.300">
    <property type="entry name" value="P-loop containing nucleotide triphosphate hydrolases"/>
    <property type="match status" value="1"/>
</dbReference>
<protein>
    <recommendedName>
        <fullName evidence="7">G domain-containing protein</fullName>
    </recommendedName>
</protein>
<dbReference type="PANTHER" id="PTHR32046">
    <property type="entry name" value="G DOMAIN-CONTAINING PROTEIN"/>
    <property type="match status" value="1"/>
</dbReference>
<accession>A0AA39YTX1</accession>
<evidence type="ECO:0000259" key="3">
    <source>
        <dbReference type="Pfam" id="PF24676"/>
    </source>
</evidence>
<proteinExistence type="predicted"/>
<comment type="caution">
    <text evidence="5">The sequence shown here is derived from an EMBL/GenBank/DDBJ whole genome shotgun (WGS) entry which is preliminary data.</text>
</comment>
<dbReference type="Pfam" id="PF24674">
    <property type="entry name" value="MACPF_SNTX"/>
    <property type="match status" value="1"/>
</dbReference>
<evidence type="ECO:0000256" key="1">
    <source>
        <dbReference type="SAM" id="MobiDB-lite"/>
    </source>
</evidence>
<dbReference type="Proteomes" id="UP001174997">
    <property type="component" value="Unassembled WGS sequence"/>
</dbReference>
<dbReference type="InterPro" id="IPR056073">
    <property type="entry name" value="DUF7656"/>
</dbReference>
<evidence type="ECO:0000259" key="2">
    <source>
        <dbReference type="Pfam" id="PF24674"/>
    </source>
</evidence>
<dbReference type="Pfam" id="PF24676">
    <property type="entry name" value="DUF7656"/>
    <property type="match status" value="1"/>
</dbReference>
<dbReference type="InterPro" id="IPR058519">
    <property type="entry name" value="DUF8206"/>
</dbReference>
<name>A0AA39YTX1_9PEZI</name>
<dbReference type="PANTHER" id="PTHR32046:SF11">
    <property type="entry name" value="IMMUNE-ASSOCIATED NUCLEOTIDE-BINDING PROTEIN 10-LIKE"/>
    <property type="match status" value="1"/>
</dbReference>
<dbReference type="PROSITE" id="PS00675">
    <property type="entry name" value="SIGMA54_INTERACT_1"/>
    <property type="match status" value="1"/>
</dbReference>
<evidence type="ECO:0000259" key="4">
    <source>
        <dbReference type="Pfam" id="PF26633"/>
    </source>
</evidence>